<evidence type="ECO:0008006" key="8">
    <source>
        <dbReference type="Google" id="ProtNLM"/>
    </source>
</evidence>
<dbReference type="InterPro" id="IPR036779">
    <property type="entry name" value="LysM_dom_sf"/>
</dbReference>
<feature type="region of interest" description="Disordered" evidence="3">
    <location>
        <begin position="1"/>
        <end position="36"/>
    </location>
</feature>
<evidence type="ECO:0000256" key="1">
    <source>
        <dbReference type="ARBA" id="ARBA00022723"/>
    </source>
</evidence>
<dbReference type="SMART" id="SM00257">
    <property type="entry name" value="LysM"/>
    <property type="match status" value="2"/>
</dbReference>
<keyword evidence="2" id="KW-0378">Hydrolase</keyword>
<dbReference type="PANTHER" id="PTHR10587">
    <property type="entry name" value="GLYCOSYL TRANSFERASE-RELATED"/>
    <property type="match status" value="1"/>
</dbReference>
<reference evidence="7" key="1">
    <citation type="journal article" date="2019" name="Int. J. Syst. Evol. Microbiol.">
        <title>The Global Catalogue of Microorganisms (GCM) 10K type strain sequencing project: providing services to taxonomists for standard genome sequencing and annotation.</title>
        <authorList>
            <consortium name="The Broad Institute Genomics Platform"/>
            <consortium name="The Broad Institute Genome Sequencing Center for Infectious Disease"/>
            <person name="Wu L."/>
            <person name="Ma J."/>
        </authorList>
    </citation>
    <scope>NUCLEOTIDE SEQUENCE [LARGE SCALE GENOMIC DNA]</scope>
    <source>
        <strain evidence="7">CGMCC 4.5581</strain>
    </source>
</reference>
<dbReference type="CDD" id="cd00118">
    <property type="entry name" value="LysM"/>
    <property type="match status" value="2"/>
</dbReference>
<dbReference type="InterPro" id="IPR002509">
    <property type="entry name" value="NODB_dom"/>
</dbReference>
<name>A0ABQ2FV42_9ACTN</name>
<evidence type="ECO:0000259" key="4">
    <source>
        <dbReference type="PROSITE" id="PS51677"/>
    </source>
</evidence>
<dbReference type="InterPro" id="IPR018392">
    <property type="entry name" value="LysM"/>
</dbReference>
<dbReference type="InterPro" id="IPR050248">
    <property type="entry name" value="Polysacc_deacetylase_ArnD"/>
</dbReference>
<dbReference type="PANTHER" id="PTHR10587:SF133">
    <property type="entry name" value="CHITIN DEACETYLASE 1-RELATED"/>
    <property type="match status" value="1"/>
</dbReference>
<feature type="domain" description="NodB homology" evidence="4">
    <location>
        <begin position="82"/>
        <end position="276"/>
    </location>
</feature>
<evidence type="ECO:0000313" key="7">
    <source>
        <dbReference type="Proteomes" id="UP000648663"/>
    </source>
</evidence>
<evidence type="ECO:0000256" key="3">
    <source>
        <dbReference type="SAM" id="MobiDB-lite"/>
    </source>
</evidence>
<feature type="region of interest" description="Disordered" evidence="3">
    <location>
        <begin position="338"/>
        <end position="361"/>
    </location>
</feature>
<dbReference type="InterPro" id="IPR011330">
    <property type="entry name" value="Glyco_hydro/deAcase_b/a-brl"/>
</dbReference>
<gene>
    <name evidence="6" type="ORF">GCM10011589_11160</name>
</gene>
<protein>
    <recommendedName>
        <fullName evidence="8">Polysaccharide deacetylase</fullName>
    </recommendedName>
</protein>
<evidence type="ECO:0000256" key="2">
    <source>
        <dbReference type="ARBA" id="ARBA00022801"/>
    </source>
</evidence>
<feature type="domain" description="LysM" evidence="5">
    <location>
        <begin position="357"/>
        <end position="404"/>
    </location>
</feature>
<evidence type="ECO:0000313" key="6">
    <source>
        <dbReference type="EMBL" id="GGL56892.1"/>
    </source>
</evidence>
<dbReference type="CDD" id="cd10917">
    <property type="entry name" value="CE4_NodB_like_6s_7s"/>
    <property type="match status" value="1"/>
</dbReference>
<dbReference type="SUPFAM" id="SSF54106">
    <property type="entry name" value="LysM domain"/>
    <property type="match status" value="2"/>
</dbReference>
<dbReference type="PROSITE" id="PS51677">
    <property type="entry name" value="NODB"/>
    <property type="match status" value="1"/>
</dbReference>
<proteinExistence type="predicted"/>
<dbReference type="PROSITE" id="PS51782">
    <property type="entry name" value="LYSM"/>
    <property type="match status" value="2"/>
</dbReference>
<dbReference type="SUPFAM" id="SSF88713">
    <property type="entry name" value="Glycoside hydrolase/deacetylase"/>
    <property type="match status" value="1"/>
</dbReference>
<feature type="domain" description="LysM" evidence="5">
    <location>
        <begin position="291"/>
        <end position="338"/>
    </location>
</feature>
<sequence>MTHGTSSEDWGGTSITEEGDDVDAIGARRTHGRRRGGRLATVGAAAVLLCSGQLLGGHAAQAADCPAPIRTVLDTTPATADRTVALTFDDGPLPQNTPDVLDVLRSHGVNATFFVRGDQAAAHPDLVRRIVAEGHAVGNHTWSHPDLSQVAPAARVDQIERATQTIERATQTVVDATGSQPCFFRGPFGIHRDPAIAGLAWDRGMTVVDWSLDTRDWSSPPNPSPAFQQEIIDRATSPRTAHPIVLMHDGGGYRQNTVAALDDVISYYASRGYTFTDPLGRAFPGSPGRGGTHVVQPGDTLSAIASGYSATWREIYQANRATIGPDPNVLQVGQRLTIPGAGSGGGGASPPPASGSTTHVVQPGDTLSAIASGYRATWREIYQANRATIGPDPNVLQVGQRLTIPGS</sequence>
<dbReference type="Pfam" id="PF01522">
    <property type="entry name" value="Polysacc_deac_1"/>
    <property type="match status" value="1"/>
</dbReference>
<comment type="caution">
    <text evidence="6">The sequence shown here is derived from an EMBL/GenBank/DDBJ whole genome shotgun (WGS) entry which is preliminary data.</text>
</comment>
<dbReference type="EMBL" id="BMMI01000002">
    <property type="protein sequence ID" value="GGL56892.1"/>
    <property type="molecule type" value="Genomic_DNA"/>
</dbReference>
<keyword evidence="1" id="KW-0479">Metal-binding</keyword>
<keyword evidence="7" id="KW-1185">Reference proteome</keyword>
<dbReference type="Pfam" id="PF01476">
    <property type="entry name" value="LysM"/>
    <property type="match status" value="2"/>
</dbReference>
<dbReference type="Gene3D" id="3.20.20.370">
    <property type="entry name" value="Glycoside hydrolase/deacetylase"/>
    <property type="match status" value="1"/>
</dbReference>
<dbReference type="Gene3D" id="3.10.350.10">
    <property type="entry name" value="LysM domain"/>
    <property type="match status" value="2"/>
</dbReference>
<dbReference type="Proteomes" id="UP000648663">
    <property type="component" value="Unassembled WGS sequence"/>
</dbReference>
<organism evidence="6 7">
    <name type="scientific">Modestobacter marinus</name>
    <dbReference type="NCBI Taxonomy" id="477641"/>
    <lineage>
        <taxon>Bacteria</taxon>
        <taxon>Bacillati</taxon>
        <taxon>Actinomycetota</taxon>
        <taxon>Actinomycetes</taxon>
        <taxon>Geodermatophilales</taxon>
        <taxon>Geodermatophilaceae</taxon>
        <taxon>Modestobacter</taxon>
    </lineage>
</organism>
<evidence type="ECO:0000259" key="5">
    <source>
        <dbReference type="PROSITE" id="PS51782"/>
    </source>
</evidence>
<feature type="compositionally biased region" description="Polar residues" evidence="3">
    <location>
        <begin position="1"/>
        <end position="16"/>
    </location>
</feature>
<accession>A0ABQ2FV42</accession>